<dbReference type="Pfam" id="PF22851">
    <property type="entry name" value="CATSPERG_Ig-like"/>
    <property type="match status" value="1"/>
</dbReference>
<feature type="domain" description="CATSPERG C-terminal" evidence="5">
    <location>
        <begin position="906"/>
        <end position="1098"/>
    </location>
</feature>
<dbReference type="InterPro" id="IPR053871">
    <property type="entry name" value="CATSPERG_beta-prop"/>
</dbReference>
<dbReference type="EMBL" id="JAGEUA010000003">
    <property type="protein sequence ID" value="KAL0994659.1"/>
    <property type="molecule type" value="Genomic_DNA"/>
</dbReference>
<dbReference type="Pfam" id="PF22840">
    <property type="entry name" value="CATSPERG_NTD"/>
    <property type="match status" value="1"/>
</dbReference>
<feature type="transmembrane region" description="Helical" evidence="1">
    <location>
        <begin position="1076"/>
        <end position="1096"/>
    </location>
</feature>
<accession>A0ABD0X665</accession>
<evidence type="ECO:0000313" key="7">
    <source>
        <dbReference type="EMBL" id="KAL0994659.1"/>
    </source>
</evidence>
<evidence type="ECO:0000256" key="1">
    <source>
        <dbReference type="SAM" id="Phobius"/>
    </source>
</evidence>
<protein>
    <recommendedName>
        <fullName evidence="9">Cation channel sperm-associated protein subunit gamma</fullName>
    </recommendedName>
</protein>
<evidence type="ECO:0000256" key="2">
    <source>
        <dbReference type="SAM" id="SignalP"/>
    </source>
</evidence>
<proteinExistence type="predicted"/>
<feature type="domain" description="CATSPERG beta-propeller" evidence="3">
    <location>
        <begin position="202"/>
        <end position="643"/>
    </location>
</feature>
<dbReference type="Proteomes" id="UP001557470">
    <property type="component" value="Unassembled WGS sequence"/>
</dbReference>
<dbReference type="PANTHER" id="PTHR14327">
    <property type="entry name" value="CATION CHANNEL SPERM-ASSOCIATED PROTEIN SUBUNIT GAMMA"/>
    <property type="match status" value="1"/>
</dbReference>
<dbReference type="InterPro" id="IPR053874">
    <property type="entry name" value="CATSPERG_Ig-like"/>
</dbReference>
<dbReference type="AlphaFoldDB" id="A0ABD0X665"/>
<reference evidence="7 8" key="1">
    <citation type="submission" date="2024-06" db="EMBL/GenBank/DDBJ databases">
        <authorList>
            <person name="Pan Q."/>
            <person name="Wen M."/>
            <person name="Jouanno E."/>
            <person name="Zahm M."/>
            <person name="Klopp C."/>
            <person name="Cabau C."/>
            <person name="Louis A."/>
            <person name="Berthelot C."/>
            <person name="Parey E."/>
            <person name="Roest Crollius H."/>
            <person name="Montfort J."/>
            <person name="Robinson-Rechavi M."/>
            <person name="Bouchez O."/>
            <person name="Lampietro C."/>
            <person name="Lopez Roques C."/>
            <person name="Donnadieu C."/>
            <person name="Postlethwait J."/>
            <person name="Bobe J."/>
            <person name="Verreycken H."/>
            <person name="Guiguen Y."/>
        </authorList>
    </citation>
    <scope>NUCLEOTIDE SEQUENCE [LARGE SCALE GENOMIC DNA]</scope>
    <source>
        <strain evidence="7">Up_M1</strain>
        <tissue evidence="7">Testis</tissue>
    </source>
</reference>
<evidence type="ECO:0000259" key="6">
    <source>
        <dbReference type="Pfam" id="PF22851"/>
    </source>
</evidence>
<keyword evidence="8" id="KW-1185">Reference proteome</keyword>
<evidence type="ECO:0000313" key="8">
    <source>
        <dbReference type="Proteomes" id="UP001557470"/>
    </source>
</evidence>
<feature type="chain" id="PRO_5044802527" description="Cation channel sperm-associated protein subunit gamma" evidence="2">
    <location>
        <begin position="18"/>
        <end position="1131"/>
    </location>
</feature>
<comment type="caution">
    <text evidence="7">The sequence shown here is derived from an EMBL/GenBank/DDBJ whole genome shotgun (WGS) entry which is preliminary data.</text>
</comment>
<evidence type="ECO:0008006" key="9">
    <source>
        <dbReference type="Google" id="ProtNLM"/>
    </source>
</evidence>
<evidence type="ECO:0000259" key="4">
    <source>
        <dbReference type="Pfam" id="PF22840"/>
    </source>
</evidence>
<dbReference type="InterPro" id="IPR053872">
    <property type="entry name" value="CATSPERG_N"/>
</dbReference>
<evidence type="ECO:0000259" key="5">
    <source>
        <dbReference type="Pfam" id="PF22846"/>
    </source>
</evidence>
<dbReference type="Pfam" id="PF22846">
    <property type="entry name" value="CATSPERG_C"/>
    <property type="match status" value="1"/>
</dbReference>
<keyword evidence="1" id="KW-1133">Transmembrane helix</keyword>
<feature type="domain" description="CATSPERG N-terminal" evidence="4">
    <location>
        <begin position="57"/>
        <end position="194"/>
    </location>
</feature>
<feature type="domain" description="CATSPERG Ig-like" evidence="6">
    <location>
        <begin position="749"/>
        <end position="879"/>
    </location>
</feature>
<dbReference type="InterPro" id="IPR028246">
    <property type="entry name" value="CATSPERG"/>
</dbReference>
<name>A0ABD0X665_UMBPY</name>
<dbReference type="Pfam" id="PF15064">
    <property type="entry name" value="CATSPERG_beta-prop"/>
    <property type="match status" value="1"/>
</dbReference>
<evidence type="ECO:0000259" key="3">
    <source>
        <dbReference type="Pfam" id="PF15064"/>
    </source>
</evidence>
<gene>
    <name evidence="7" type="ORF">UPYG_G00125430</name>
</gene>
<sequence length="1131" mass="127502">MYLNILVLSFLFGSGLGKDAREECEWAVSLCNIGDPLNPSSTCVFEGPLSTLSGGMEEQQFSTKVKAVIKTLTNQPVNTKTEHYLGFPYYLRIDLLCGSKESSKHAIQEALLTGNSPNVVLTIQEPVNPTHLKPQRLQIILSTAPLLDIPCDSELCQLGWYAPMPILNGSVVYRAQVLSSGLGQHVPERSYAVNVNGYVSTTAKGNTEISIGLKIPALEDIMVLGSPSRPLWAVVGHAPVLILPGIPGFKAVLMTATEFQHTFLFELGIESCWLGSLKCPQMEFSSMILEAFSTESSLFIRQNQLLHRFVGNFSLLPLRVPPSETWSQVLRSMCVSRMVPVFFSYYGSEYFYILGGGGQKGTLYRAQIYDGDLTITQLLDYKGRTACEFMRRKACQVLWADQDPSHNHLTDLVLLEMLPGRRRAHSYQLLILDENFLLGDTFPKYIPKGGESLFTMVTKTQENTTVTLQLSGMVFNPKSGILYIWGNTLLCSQDLGKTYLFFNGYTLDQTIKYFTLSYHGEFTFVTETEELWWGQEGVAQVTRVRPSVGWKVFSSLQALKGYRSDSSKHSLLTVFYDWDKQLQEVIYKVDSKGRGSVVKWLLPVAEILSYNHLSTSIVHHSEAISAFSIPMTCPFFWDQITHLPHPERYNRIQLYVTRPPLVHTPMDLQTTASLATYQGLLQHLFVLHSEYLMDIGNASQNPIWRMWKHKVKIYTDYFFFMASNGVSSTGFNVEMGGYSMPYLSSEISFPDSVYLDCFSTFSFSISFNCGSPIHRSMEKESRAGLRSKVSDMNNIWLSAEVSDDNYLHASITRSLEYNRWTVKYKVTVTDRGAFPGQTLAGVGLLSFSLLLRVINSELQCFQQKDQGTALNGLLRVPIYIGCPPGKRLAFDISTTLKQTAHINKRYYDCPKPKANIPCFHFEHLFHPAFLIQDIVTGESWKFFESYTFKVIGGGAYSKDNIIFYTPGEVLKYNSLNYSSQNTLIWDFEGMDKIKVNVTEEGFMVMDGTTNKIRWLCQQKSPCGNMPFLSMQPPEFFFVVEVSNKGTDSSTYCDYALQIILNVHGIPVDHYHRLSRLLLTLAVIILVIFSIAMYKLYGSDMKNLLMAAYQTCKLGSHMDHDSNVSMAPGIGN</sequence>
<feature type="signal peptide" evidence="2">
    <location>
        <begin position="1"/>
        <end position="17"/>
    </location>
</feature>
<keyword evidence="1" id="KW-0472">Membrane</keyword>
<dbReference type="InterPro" id="IPR053873">
    <property type="entry name" value="CATSPERG_C"/>
</dbReference>
<dbReference type="PANTHER" id="PTHR14327:SF1">
    <property type="entry name" value="CATION CHANNEL SPERM-ASSOCIATED AUXILIARY SUBUNIT GAMMA"/>
    <property type="match status" value="1"/>
</dbReference>
<keyword evidence="2" id="KW-0732">Signal</keyword>
<organism evidence="7 8">
    <name type="scientific">Umbra pygmaea</name>
    <name type="common">Eastern mudminnow</name>
    <dbReference type="NCBI Taxonomy" id="75934"/>
    <lineage>
        <taxon>Eukaryota</taxon>
        <taxon>Metazoa</taxon>
        <taxon>Chordata</taxon>
        <taxon>Craniata</taxon>
        <taxon>Vertebrata</taxon>
        <taxon>Euteleostomi</taxon>
        <taxon>Actinopterygii</taxon>
        <taxon>Neopterygii</taxon>
        <taxon>Teleostei</taxon>
        <taxon>Protacanthopterygii</taxon>
        <taxon>Esociformes</taxon>
        <taxon>Umbridae</taxon>
        <taxon>Umbra</taxon>
    </lineage>
</organism>
<keyword evidence="1" id="KW-0812">Transmembrane</keyword>